<comment type="caution">
    <text evidence="1">The sequence shown here is derived from an EMBL/GenBank/DDBJ whole genome shotgun (WGS) entry which is preliminary data.</text>
</comment>
<dbReference type="EMBL" id="JAULSN010000002">
    <property type="protein sequence ID" value="KAK3379091.1"/>
    <property type="molecule type" value="Genomic_DNA"/>
</dbReference>
<dbReference type="InterPro" id="IPR002110">
    <property type="entry name" value="Ankyrin_rpt"/>
</dbReference>
<dbReference type="Gene3D" id="1.25.40.20">
    <property type="entry name" value="Ankyrin repeat-containing domain"/>
    <property type="match status" value="1"/>
</dbReference>
<dbReference type="SUPFAM" id="SSF48403">
    <property type="entry name" value="Ankyrin repeat"/>
    <property type="match status" value="1"/>
</dbReference>
<gene>
    <name evidence="1" type="ORF">B0T24DRAFT_674913</name>
</gene>
<reference evidence="1" key="2">
    <citation type="submission" date="2023-06" db="EMBL/GenBank/DDBJ databases">
        <authorList>
            <consortium name="Lawrence Berkeley National Laboratory"/>
            <person name="Haridas S."/>
            <person name="Hensen N."/>
            <person name="Bonometti L."/>
            <person name="Westerberg I."/>
            <person name="Brannstrom I.O."/>
            <person name="Guillou S."/>
            <person name="Cros-Aarteil S."/>
            <person name="Calhoun S."/>
            <person name="Kuo A."/>
            <person name="Mondo S."/>
            <person name="Pangilinan J."/>
            <person name="Riley R."/>
            <person name="Labutti K."/>
            <person name="Andreopoulos B."/>
            <person name="Lipzen A."/>
            <person name="Chen C."/>
            <person name="Yanf M."/>
            <person name="Daum C."/>
            <person name="Ng V."/>
            <person name="Clum A."/>
            <person name="Steindorff A."/>
            <person name="Ohm R."/>
            <person name="Martin F."/>
            <person name="Silar P."/>
            <person name="Natvig D."/>
            <person name="Lalanne C."/>
            <person name="Gautier V."/>
            <person name="Ament-Velasquez S.L."/>
            <person name="Kruys A."/>
            <person name="Hutchinson M.I."/>
            <person name="Powell A.J."/>
            <person name="Barry K."/>
            <person name="Miller A.N."/>
            <person name="Grigoriev I.V."/>
            <person name="Debuchy R."/>
            <person name="Gladieux P."/>
            <person name="Thoren M.H."/>
            <person name="Johannesson H."/>
        </authorList>
    </citation>
    <scope>NUCLEOTIDE SEQUENCE</scope>
    <source>
        <strain evidence="1">CBS 958.72</strain>
    </source>
</reference>
<name>A0AAE0NCX0_9PEZI</name>
<reference evidence="1" key="1">
    <citation type="journal article" date="2023" name="Mol. Phylogenet. Evol.">
        <title>Genome-scale phylogeny and comparative genomics of the fungal order Sordariales.</title>
        <authorList>
            <person name="Hensen N."/>
            <person name="Bonometti L."/>
            <person name="Westerberg I."/>
            <person name="Brannstrom I.O."/>
            <person name="Guillou S."/>
            <person name="Cros-Aarteil S."/>
            <person name="Calhoun S."/>
            <person name="Haridas S."/>
            <person name="Kuo A."/>
            <person name="Mondo S."/>
            <person name="Pangilinan J."/>
            <person name="Riley R."/>
            <person name="LaButti K."/>
            <person name="Andreopoulos B."/>
            <person name="Lipzen A."/>
            <person name="Chen C."/>
            <person name="Yan M."/>
            <person name="Daum C."/>
            <person name="Ng V."/>
            <person name="Clum A."/>
            <person name="Steindorff A."/>
            <person name="Ohm R.A."/>
            <person name="Martin F."/>
            <person name="Silar P."/>
            <person name="Natvig D.O."/>
            <person name="Lalanne C."/>
            <person name="Gautier V."/>
            <person name="Ament-Velasquez S.L."/>
            <person name="Kruys A."/>
            <person name="Hutchinson M.I."/>
            <person name="Powell A.J."/>
            <person name="Barry K."/>
            <person name="Miller A.N."/>
            <person name="Grigoriev I.V."/>
            <person name="Debuchy R."/>
            <person name="Gladieux P."/>
            <person name="Hiltunen Thoren M."/>
            <person name="Johannesson H."/>
        </authorList>
    </citation>
    <scope>NUCLEOTIDE SEQUENCE</scope>
    <source>
        <strain evidence="1">CBS 958.72</strain>
    </source>
</reference>
<accession>A0AAE0NCX0</accession>
<sequence length="128" mass="13906">MFLLEGGSINAADNAGNTPLHFFLLTPEKSQTQKSTANRCHLAYYDVPFLADSGVNVFAVNKEGETALHLVARRGPSYRAASGHDKGLFRALMAKGVGSLAEDRRWRSASDVASACSKKDIMTIFGKW</sequence>
<dbReference type="Proteomes" id="UP001287356">
    <property type="component" value="Unassembled WGS sequence"/>
</dbReference>
<organism evidence="1 2">
    <name type="scientific">Lasiosphaeria ovina</name>
    <dbReference type="NCBI Taxonomy" id="92902"/>
    <lineage>
        <taxon>Eukaryota</taxon>
        <taxon>Fungi</taxon>
        <taxon>Dikarya</taxon>
        <taxon>Ascomycota</taxon>
        <taxon>Pezizomycotina</taxon>
        <taxon>Sordariomycetes</taxon>
        <taxon>Sordariomycetidae</taxon>
        <taxon>Sordariales</taxon>
        <taxon>Lasiosphaeriaceae</taxon>
        <taxon>Lasiosphaeria</taxon>
    </lineage>
</organism>
<evidence type="ECO:0000313" key="1">
    <source>
        <dbReference type="EMBL" id="KAK3379091.1"/>
    </source>
</evidence>
<keyword evidence="2" id="KW-1185">Reference proteome</keyword>
<dbReference type="Pfam" id="PF13637">
    <property type="entry name" value="Ank_4"/>
    <property type="match status" value="1"/>
</dbReference>
<dbReference type="InterPro" id="IPR036770">
    <property type="entry name" value="Ankyrin_rpt-contain_sf"/>
</dbReference>
<evidence type="ECO:0000313" key="2">
    <source>
        <dbReference type="Proteomes" id="UP001287356"/>
    </source>
</evidence>
<dbReference type="AlphaFoldDB" id="A0AAE0NCX0"/>
<protein>
    <submittedName>
        <fullName evidence="1">Uncharacterized protein</fullName>
    </submittedName>
</protein>
<proteinExistence type="predicted"/>